<dbReference type="Proteomes" id="UP000032304">
    <property type="component" value="Chromosome 7"/>
</dbReference>
<gene>
    <name evidence="2" type="ORF">B456_007G292600</name>
</gene>
<keyword evidence="3" id="KW-1185">Reference proteome</keyword>
<dbReference type="EMBL" id="CM001746">
    <property type="protein sequence ID" value="KJB45149.1"/>
    <property type="molecule type" value="Genomic_DNA"/>
</dbReference>
<reference evidence="2 3" key="1">
    <citation type="journal article" date="2012" name="Nature">
        <title>Repeated polyploidization of Gossypium genomes and the evolution of spinnable cotton fibres.</title>
        <authorList>
            <person name="Paterson A.H."/>
            <person name="Wendel J.F."/>
            <person name="Gundlach H."/>
            <person name="Guo H."/>
            <person name="Jenkins J."/>
            <person name="Jin D."/>
            <person name="Llewellyn D."/>
            <person name="Showmaker K.C."/>
            <person name="Shu S."/>
            <person name="Udall J."/>
            <person name="Yoo M.J."/>
            <person name="Byers R."/>
            <person name="Chen W."/>
            <person name="Doron-Faigenboim A."/>
            <person name="Duke M.V."/>
            <person name="Gong L."/>
            <person name="Grimwood J."/>
            <person name="Grover C."/>
            <person name="Grupp K."/>
            <person name="Hu G."/>
            <person name="Lee T.H."/>
            <person name="Li J."/>
            <person name="Lin L."/>
            <person name="Liu T."/>
            <person name="Marler B.S."/>
            <person name="Page J.T."/>
            <person name="Roberts A.W."/>
            <person name="Romanel E."/>
            <person name="Sanders W.S."/>
            <person name="Szadkowski E."/>
            <person name="Tan X."/>
            <person name="Tang H."/>
            <person name="Xu C."/>
            <person name="Wang J."/>
            <person name="Wang Z."/>
            <person name="Zhang D."/>
            <person name="Zhang L."/>
            <person name="Ashrafi H."/>
            <person name="Bedon F."/>
            <person name="Bowers J.E."/>
            <person name="Brubaker C.L."/>
            <person name="Chee P.W."/>
            <person name="Das S."/>
            <person name="Gingle A.R."/>
            <person name="Haigler C.H."/>
            <person name="Harker D."/>
            <person name="Hoffmann L.V."/>
            <person name="Hovav R."/>
            <person name="Jones D.C."/>
            <person name="Lemke C."/>
            <person name="Mansoor S."/>
            <person name="ur Rahman M."/>
            <person name="Rainville L.N."/>
            <person name="Rambani A."/>
            <person name="Reddy U.K."/>
            <person name="Rong J.K."/>
            <person name="Saranga Y."/>
            <person name="Scheffler B.E."/>
            <person name="Scheffler J.A."/>
            <person name="Stelly D.M."/>
            <person name="Triplett B.A."/>
            <person name="Van Deynze A."/>
            <person name="Vaslin M.F."/>
            <person name="Waghmare V.N."/>
            <person name="Walford S.A."/>
            <person name="Wright R.J."/>
            <person name="Zaki E.A."/>
            <person name="Zhang T."/>
            <person name="Dennis E.S."/>
            <person name="Mayer K.F."/>
            <person name="Peterson D.G."/>
            <person name="Rokhsar D.S."/>
            <person name="Wang X."/>
            <person name="Schmutz J."/>
        </authorList>
    </citation>
    <scope>NUCLEOTIDE SEQUENCE [LARGE SCALE GENOMIC DNA]</scope>
</reference>
<sequence length="90" mass="10014">MIIDVIPICFPINTTWRYARASAANEEATSPWISFLKTSTSPKAFLATTPKTNFSQESSKLILTVKPSGGHQPTHSCLMITHKEQQNTQH</sequence>
<evidence type="ECO:0000313" key="3">
    <source>
        <dbReference type="Proteomes" id="UP000032304"/>
    </source>
</evidence>
<dbReference type="Gramene" id="KJB45149">
    <property type="protein sequence ID" value="KJB45149"/>
    <property type="gene ID" value="B456_007G292600"/>
</dbReference>
<protein>
    <submittedName>
        <fullName evidence="2">Uncharacterized protein</fullName>
    </submittedName>
</protein>
<proteinExistence type="predicted"/>
<name>A0A0D2SLQ0_GOSRA</name>
<feature type="compositionally biased region" description="Basic and acidic residues" evidence="1">
    <location>
        <begin position="81"/>
        <end position="90"/>
    </location>
</feature>
<feature type="region of interest" description="Disordered" evidence="1">
    <location>
        <begin position="66"/>
        <end position="90"/>
    </location>
</feature>
<organism evidence="2 3">
    <name type="scientific">Gossypium raimondii</name>
    <name type="common">Peruvian cotton</name>
    <name type="synonym">Gossypium klotzschianum subsp. raimondii</name>
    <dbReference type="NCBI Taxonomy" id="29730"/>
    <lineage>
        <taxon>Eukaryota</taxon>
        <taxon>Viridiplantae</taxon>
        <taxon>Streptophyta</taxon>
        <taxon>Embryophyta</taxon>
        <taxon>Tracheophyta</taxon>
        <taxon>Spermatophyta</taxon>
        <taxon>Magnoliopsida</taxon>
        <taxon>eudicotyledons</taxon>
        <taxon>Gunneridae</taxon>
        <taxon>Pentapetalae</taxon>
        <taxon>rosids</taxon>
        <taxon>malvids</taxon>
        <taxon>Malvales</taxon>
        <taxon>Malvaceae</taxon>
        <taxon>Malvoideae</taxon>
        <taxon>Gossypium</taxon>
    </lineage>
</organism>
<accession>A0A0D2SLQ0</accession>
<evidence type="ECO:0000256" key="1">
    <source>
        <dbReference type="SAM" id="MobiDB-lite"/>
    </source>
</evidence>
<dbReference type="AlphaFoldDB" id="A0A0D2SLQ0"/>
<evidence type="ECO:0000313" key="2">
    <source>
        <dbReference type="EMBL" id="KJB45149.1"/>
    </source>
</evidence>